<evidence type="ECO:0000313" key="2">
    <source>
        <dbReference type="EMBL" id="SFQ53462.1"/>
    </source>
</evidence>
<gene>
    <name evidence="2" type="ORF">SAMN04515668_2879</name>
</gene>
<keyword evidence="3" id="KW-1185">Reference proteome</keyword>
<dbReference type="EMBL" id="FOXS01000003">
    <property type="protein sequence ID" value="SFQ53462.1"/>
    <property type="molecule type" value="Genomic_DNA"/>
</dbReference>
<accession>A0A1I5ZAF5</accession>
<proteinExistence type="predicted"/>
<dbReference type="STRING" id="1227077.SAMN04515668_2879"/>
<name>A0A1I5ZAF5_HYMAR</name>
<sequence>MSSTPGPDAQRPPQLSAHDLHQALAELDAKIRTLHNRAHATAAGSPNTYQAHAEALEAKRARLAEQLGSAPTSTDGSEHGIWGQIRQGIESLREDLRKIL</sequence>
<feature type="region of interest" description="Disordered" evidence="1">
    <location>
        <begin position="60"/>
        <end position="82"/>
    </location>
</feature>
<protein>
    <submittedName>
        <fullName evidence="2">Uncharacterized protein</fullName>
    </submittedName>
</protein>
<dbReference type="AlphaFoldDB" id="A0A1I5ZAF5"/>
<organism evidence="2 3">
    <name type="scientific">Hymenobacter arizonensis</name>
    <name type="common">Siccationidurans arizonensis</name>
    <dbReference type="NCBI Taxonomy" id="1227077"/>
    <lineage>
        <taxon>Bacteria</taxon>
        <taxon>Pseudomonadati</taxon>
        <taxon>Bacteroidota</taxon>
        <taxon>Cytophagia</taxon>
        <taxon>Cytophagales</taxon>
        <taxon>Hymenobacteraceae</taxon>
        <taxon>Hymenobacter</taxon>
    </lineage>
</organism>
<dbReference type="RefSeq" id="WP_092674544.1">
    <property type="nucleotide sequence ID" value="NZ_FOXS01000003.1"/>
</dbReference>
<reference evidence="3" key="1">
    <citation type="submission" date="2016-10" db="EMBL/GenBank/DDBJ databases">
        <authorList>
            <person name="Varghese N."/>
            <person name="Submissions S."/>
        </authorList>
    </citation>
    <scope>NUCLEOTIDE SEQUENCE [LARGE SCALE GENOMIC DNA]</scope>
    <source>
        <strain evidence="3">OR362-8,ATCC BAA-1266,JCM 13504</strain>
    </source>
</reference>
<evidence type="ECO:0000313" key="3">
    <source>
        <dbReference type="Proteomes" id="UP000199029"/>
    </source>
</evidence>
<evidence type="ECO:0000256" key="1">
    <source>
        <dbReference type="SAM" id="MobiDB-lite"/>
    </source>
</evidence>
<dbReference type="Proteomes" id="UP000199029">
    <property type="component" value="Unassembled WGS sequence"/>
</dbReference>
<dbReference type="OrthoDB" id="893781at2"/>